<dbReference type="CDD" id="cd09892">
    <property type="entry name" value="NGN_SP_RfaH"/>
    <property type="match status" value="1"/>
</dbReference>
<dbReference type="OrthoDB" id="9790639at2"/>
<evidence type="ECO:0000256" key="4">
    <source>
        <dbReference type="HAMAP-Rule" id="MF_00951"/>
    </source>
</evidence>
<comment type="function">
    <text evidence="4">Enhances distal genes transcription elongation in a specialized subset of operons that encode extracytoplasmic components.</text>
</comment>
<dbReference type="GO" id="GO:0001073">
    <property type="term" value="F:transcription antitermination factor activity, DNA binding"/>
    <property type="evidence" value="ECO:0007669"/>
    <property type="project" value="UniProtKB-UniRule"/>
</dbReference>
<keyword evidence="1 4" id="KW-0889">Transcription antitermination</keyword>
<comment type="subunit">
    <text evidence="4">Interacts with both the nontemplate DNA and the RNA polymerase (RNAP).</text>
</comment>
<dbReference type="InterPro" id="IPR008991">
    <property type="entry name" value="Translation_prot_SH3-like_sf"/>
</dbReference>
<evidence type="ECO:0000313" key="7">
    <source>
        <dbReference type="Proteomes" id="UP000273022"/>
    </source>
</evidence>
<dbReference type="Gene3D" id="3.30.70.940">
    <property type="entry name" value="NusG, N-terminal domain"/>
    <property type="match status" value="1"/>
</dbReference>
<keyword evidence="4" id="KW-0238">DNA-binding</keyword>
<proteinExistence type="inferred from homology"/>
<dbReference type="SMART" id="SM00738">
    <property type="entry name" value="NGN"/>
    <property type="match status" value="1"/>
</dbReference>
<keyword evidence="7" id="KW-1185">Reference proteome</keyword>
<accession>A0A3A6TZ40</accession>
<sequence length="168" mass="19639">MKAWYLLYCKPKSEVRAQQNLQIQEIETYLPLYKEQKKLRSGKTTEVKVPLFTNYLFIRFDPKVVPVSRIHSTRGVSQIVGCKEKMTPLDDELIESIRFNVTKQLNEAIPDEFFMKGDEVRFIDGPFKNIEGVFDEKSGEKRCFVLLKIMGQMKRVHVVDEFVEKISA</sequence>
<dbReference type="Pfam" id="PF02357">
    <property type="entry name" value="NusG"/>
    <property type="match status" value="1"/>
</dbReference>
<dbReference type="InterPro" id="IPR010215">
    <property type="entry name" value="Transcription_antiterm_RfaH"/>
</dbReference>
<comment type="caution">
    <text evidence="6">The sequence shown here is derived from an EMBL/GenBank/DDBJ whole genome shotgun (WGS) entry which is preliminary data.</text>
</comment>
<organism evidence="6 7">
    <name type="scientific">Parashewanella spongiae</name>
    <dbReference type="NCBI Taxonomy" id="342950"/>
    <lineage>
        <taxon>Bacteria</taxon>
        <taxon>Pseudomonadati</taxon>
        <taxon>Pseudomonadota</taxon>
        <taxon>Gammaproteobacteria</taxon>
        <taxon>Alteromonadales</taxon>
        <taxon>Shewanellaceae</taxon>
        <taxon>Parashewanella</taxon>
    </lineage>
</organism>
<dbReference type="AlphaFoldDB" id="A0A3A6TZ40"/>
<dbReference type="GO" id="GO:0003677">
    <property type="term" value="F:DNA binding"/>
    <property type="evidence" value="ECO:0007669"/>
    <property type="project" value="UniProtKB-UniRule"/>
</dbReference>
<gene>
    <name evidence="4 6" type="primary">rfaH</name>
    <name evidence="6" type="ORF">D5R81_06235</name>
</gene>
<dbReference type="InterPro" id="IPR036735">
    <property type="entry name" value="NGN_dom_sf"/>
</dbReference>
<evidence type="ECO:0000256" key="3">
    <source>
        <dbReference type="ARBA" id="ARBA00023163"/>
    </source>
</evidence>
<comment type="similarity">
    <text evidence="4">Belongs to the RfaH family.</text>
</comment>
<dbReference type="EMBL" id="QYYH01000028">
    <property type="protein sequence ID" value="RJY18239.1"/>
    <property type="molecule type" value="Genomic_DNA"/>
</dbReference>
<keyword evidence="2 4" id="KW-0805">Transcription regulation</keyword>
<dbReference type="SUPFAM" id="SSF50104">
    <property type="entry name" value="Translation proteins SH3-like domain"/>
    <property type="match status" value="1"/>
</dbReference>
<dbReference type="SUPFAM" id="SSF82679">
    <property type="entry name" value="N-utilization substance G protein NusG, N-terminal domain"/>
    <property type="match status" value="1"/>
</dbReference>
<evidence type="ECO:0000313" key="6">
    <source>
        <dbReference type="EMBL" id="RJY18239.1"/>
    </source>
</evidence>
<feature type="domain" description="NusG-like N-terminal" evidence="5">
    <location>
        <begin position="1"/>
        <end position="101"/>
    </location>
</feature>
<dbReference type="InterPro" id="IPR043425">
    <property type="entry name" value="NusG-like"/>
</dbReference>
<evidence type="ECO:0000256" key="1">
    <source>
        <dbReference type="ARBA" id="ARBA00022814"/>
    </source>
</evidence>
<dbReference type="NCBIfam" id="NF006534">
    <property type="entry name" value="PRK09014.1"/>
    <property type="match status" value="1"/>
</dbReference>
<dbReference type="GO" id="GO:0005829">
    <property type="term" value="C:cytosol"/>
    <property type="evidence" value="ECO:0007669"/>
    <property type="project" value="TreeGrafter"/>
</dbReference>
<dbReference type="PANTHER" id="PTHR30265">
    <property type="entry name" value="RHO-INTERACTING TRANSCRIPTION TERMINATION FACTOR NUSG"/>
    <property type="match status" value="1"/>
</dbReference>
<name>A0A3A6TZ40_9GAMM</name>
<dbReference type="NCBIfam" id="TIGR01955">
    <property type="entry name" value="RfaH"/>
    <property type="match status" value="1"/>
</dbReference>
<reference evidence="6 7" key="1">
    <citation type="submission" date="2018-09" db="EMBL/GenBank/DDBJ databases">
        <title>Phylogeny of the Shewanellaceae, and recommendation for two new genera, Pseudoshewanella and Parashewanella.</title>
        <authorList>
            <person name="Wang G."/>
        </authorList>
    </citation>
    <scope>NUCLEOTIDE SEQUENCE [LARGE SCALE GENOMIC DNA]</scope>
    <source>
        <strain evidence="6 7">KCTC 22492</strain>
    </source>
</reference>
<dbReference type="Proteomes" id="UP000273022">
    <property type="component" value="Unassembled WGS sequence"/>
</dbReference>
<keyword evidence="3 4" id="KW-0804">Transcription</keyword>
<evidence type="ECO:0000256" key="2">
    <source>
        <dbReference type="ARBA" id="ARBA00023015"/>
    </source>
</evidence>
<evidence type="ECO:0000259" key="5">
    <source>
        <dbReference type="SMART" id="SM00738"/>
    </source>
</evidence>
<dbReference type="PANTHER" id="PTHR30265:SF7">
    <property type="entry name" value="TRANSCRIPTION ANTITERMINATION PROTEIN RFAH"/>
    <property type="match status" value="1"/>
</dbReference>
<protein>
    <recommendedName>
        <fullName evidence="4">Transcription antitermination protein RfaH</fullName>
    </recommendedName>
</protein>
<dbReference type="GO" id="GO:0006354">
    <property type="term" value="P:DNA-templated transcription elongation"/>
    <property type="evidence" value="ECO:0007669"/>
    <property type="project" value="InterPro"/>
</dbReference>
<dbReference type="InterPro" id="IPR006645">
    <property type="entry name" value="NGN-like_dom"/>
</dbReference>
<dbReference type="RefSeq" id="WP_121852793.1">
    <property type="nucleotide sequence ID" value="NZ_CP037952.1"/>
</dbReference>
<dbReference type="HAMAP" id="MF_00951">
    <property type="entry name" value="RfaH"/>
    <property type="match status" value="1"/>
</dbReference>